<proteinExistence type="predicted"/>
<reference evidence="2" key="1">
    <citation type="journal article" date="2022" name="Int. J. Syst. Evol. Microbiol.">
        <title>Anaeromyxobacter oryzae sp. nov., Anaeromyxobacter diazotrophicus sp. nov. and Anaeromyxobacter paludicola sp. nov., isolated from paddy soils.</title>
        <authorList>
            <person name="Itoh H."/>
            <person name="Xu Z."/>
            <person name="Mise K."/>
            <person name="Masuda Y."/>
            <person name="Ushijima N."/>
            <person name="Hayakawa C."/>
            <person name="Shiratori Y."/>
            <person name="Senoo K."/>
        </authorList>
    </citation>
    <scope>NUCLEOTIDE SEQUENCE [LARGE SCALE GENOMIC DNA]</scope>
    <source>
        <strain evidence="2">Red232</strain>
    </source>
</reference>
<dbReference type="Proteomes" id="UP001162891">
    <property type="component" value="Chromosome"/>
</dbReference>
<protein>
    <submittedName>
        <fullName evidence="1">Uncharacterized protein</fullName>
    </submittedName>
</protein>
<dbReference type="EMBL" id="AP025591">
    <property type="protein sequence ID" value="BDG06355.1"/>
    <property type="molecule type" value="Genomic_DNA"/>
</dbReference>
<name>A0ABN6N1B7_9BACT</name>
<organism evidence="1 2">
    <name type="scientific">Anaeromyxobacter oryzae</name>
    <dbReference type="NCBI Taxonomy" id="2918170"/>
    <lineage>
        <taxon>Bacteria</taxon>
        <taxon>Pseudomonadati</taxon>
        <taxon>Myxococcota</taxon>
        <taxon>Myxococcia</taxon>
        <taxon>Myxococcales</taxon>
        <taxon>Cystobacterineae</taxon>
        <taxon>Anaeromyxobacteraceae</taxon>
        <taxon>Anaeromyxobacter</taxon>
    </lineage>
</organism>
<keyword evidence="2" id="KW-1185">Reference proteome</keyword>
<evidence type="ECO:0000313" key="2">
    <source>
        <dbReference type="Proteomes" id="UP001162891"/>
    </source>
</evidence>
<evidence type="ECO:0000313" key="1">
    <source>
        <dbReference type="EMBL" id="BDG06355.1"/>
    </source>
</evidence>
<dbReference type="RefSeq" id="WP_248355905.1">
    <property type="nucleotide sequence ID" value="NZ_AP025591.1"/>
</dbReference>
<gene>
    <name evidence="1" type="ORF">AMOR_53510</name>
</gene>
<accession>A0ABN6N1B7</accession>
<sequence length="64" mass="6586">MSVRFCLALPIAATEPTGFVGLRFIDGATVVGELRGPFTATPCAASFDPCVAEPDACNGAPTRQ</sequence>